<keyword evidence="3 9" id="KW-0032">Aminotransferase</keyword>
<dbReference type="InterPro" id="IPR015424">
    <property type="entry name" value="PyrdxlP-dep_Trfase"/>
</dbReference>
<dbReference type="InterPro" id="IPR015422">
    <property type="entry name" value="PyrdxlP-dep_Trfase_small"/>
</dbReference>
<dbReference type="GO" id="GO:0019265">
    <property type="term" value="P:glycine biosynthetic process, by transamination of glyoxylate"/>
    <property type="evidence" value="ECO:0007669"/>
    <property type="project" value="TreeGrafter"/>
</dbReference>
<evidence type="ECO:0000256" key="2">
    <source>
        <dbReference type="ARBA" id="ARBA00009236"/>
    </source>
</evidence>
<dbReference type="RefSeq" id="WP_016481861.1">
    <property type="nucleotide sequence ID" value="NC_021487.1"/>
</dbReference>
<evidence type="ECO:0000313" key="10">
    <source>
        <dbReference type="Proteomes" id="UP000014227"/>
    </source>
</evidence>
<dbReference type="InterPro" id="IPR000192">
    <property type="entry name" value="Aminotrans_V_dom"/>
</dbReference>
<comment type="cofactor">
    <cofactor evidence="1 7">
        <name>pyridoxal 5'-phosphate</name>
        <dbReference type="ChEBI" id="CHEBI:597326"/>
    </cofactor>
</comment>
<dbReference type="KEGG" id="ccz:CCALI_00465"/>
<dbReference type="STRING" id="454171.CP488_00689"/>
<proteinExistence type="inferred from homology"/>
<evidence type="ECO:0000256" key="4">
    <source>
        <dbReference type="ARBA" id="ARBA00022679"/>
    </source>
</evidence>
<evidence type="ECO:0000256" key="5">
    <source>
        <dbReference type="ARBA" id="ARBA00022898"/>
    </source>
</evidence>
<comment type="similarity">
    <text evidence="2">Belongs to the class-V pyridoxal-phosphate-dependent aminotransferase family.</text>
</comment>
<evidence type="ECO:0000256" key="1">
    <source>
        <dbReference type="ARBA" id="ARBA00001933"/>
    </source>
</evidence>
<feature type="modified residue" description="N6-(pyridoxal phosphate)lysine" evidence="7">
    <location>
        <position position="194"/>
    </location>
</feature>
<dbReference type="GO" id="GO:0050281">
    <property type="term" value="F:L-serine-glyoxylate transaminase activity"/>
    <property type="evidence" value="ECO:0007669"/>
    <property type="project" value="UniProtKB-EC"/>
</dbReference>
<dbReference type="FunCoup" id="S0ESQ6">
    <property type="interactions" value="391"/>
</dbReference>
<dbReference type="AlphaFoldDB" id="S0ESQ6"/>
<dbReference type="InParanoid" id="S0ESQ6"/>
<organism evidence="9 10">
    <name type="scientific">Chthonomonas calidirosea (strain DSM 23976 / ICMP 18418 / T49)</name>
    <dbReference type="NCBI Taxonomy" id="1303518"/>
    <lineage>
        <taxon>Bacteria</taxon>
        <taxon>Bacillati</taxon>
        <taxon>Armatimonadota</taxon>
        <taxon>Chthonomonadia</taxon>
        <taxon>Chthonomonadales</taxon>
        <taxon>Chthonomonadaceae</taxon>
        <taxon>Chthonomonas</taxon>
    </lineage>
</organism>
<keyword evidence="10" id="KW-1185">Reference proteome</keyword>
<evidence type="ECO:0000256" key="6">
    <source>
        <dbReference type="PIRSR" id="PIRSR000524-1"/>
    </source>
</evidence>
<dbReference type="InterPro" id="IPR015421">
    <property type="entry name" value="PyrdxlP-dep_Trfase_major"/>
</dbReference>
<evidence type="ECO:0000259" key="8">
    <source>
        <dbReference type="Pfam" id="PF00266"/>
    </source>
</evidence>
<protein>
    <submittedName>
        <fullName evidence="9">Alanine-glyoxylate aminotransferase apoenzyme</fullName>
        <ecNumber evidence="9">2.6.1.44</ecNumber>
        <ecNumber evidence="9">2.6.1.45</ecNumber>
        <ecNumber evidence="9">2.6.1.51</ecNumber>
    </submittedName>
</protein>
<name>S0ESQ6_CHTCT</name>
<dbReference type="PANTHER" id="PTHR21152:SF40">
    <property type="entry name" value="ALANINE--GLYOXYLATE AMINOTRANSFERASE"/>
    <property type="match status" value="1"/>
</dbReference>
<feature type="domain" description="Aminotransferase class V" evidence="8">
    <location>
        <begin position="38"/>
        <end position="331"/>
    </location>
</feature>
<keyword evidence="4 9" id="KW-0808">Transferase</keyword>
<dbReference type="Gene3D" id="3.40.640.10">
    <property type="entry name" value="Type I PLP-dependent aspartate aminotransferase-like (Major domain)"/>
    <property type="match status" value="1"/>
</dbReference>
<dbReference type="InterPro" id="IPR024169">
    <property type="entry name" value="SP_NH2Trfase/AEP_transaminase"/>
</dbReference>
<sequence>MQTPLPRVLLGPGPSSISPKVQEALSRAPIGYLDPELFEITDRIRARLRTVFGTQNAFTIPLTGTGMAGMECCFANVIEPADKVLVGIHGFFGHRMAEITRRLGAEVITVEAEWGEVLEPAAIAKALDAAGKVKLVACVHAETSTGICQPLEEIAKLAREHGALFLVDTVTSLGGMPVEVDRLGIDISYSATQKCIGAPSGISPITVSERAWAVRQQRRAPVEWYFDWVLLKDYYDAPHTYHHTVPANLLYALDAALEEIEEEGLEDRWRRHVAVSTLLREQLKELGIKAFGRAEHRLPTLNAFYVPDAVDNEANVRARLLQDYGIEIGGGLGKLKGKIWRIGTMGSSATPRNVLLLSAALRTVLN</sequence>
<reference evidence="10" key="1">
    <citation type="submission" date="2013-03" db="EMBL/GenBank/DDBJ databases">
        <title>Genome sequence of Chthonomonas calidirosea, the first sequenced genome from the Armatimonadetes phylum (formally candidate division OP10).</title>
        <authorList>
            <person name="Lee K.C.Y."/>
            <person name="Morgan X.C."/>
            <person name="Dunfield P.F."/>
            <person name="Tamas I."/>
            <person name="Houghton K.M."/>
            <person name="Vyssotski M."/>
            <person name="Ryan J.L.J."/>
            <person name="Lagutin K."/>
            <person name="McDonald I.R."/>
            <person name="Stott M.B."/>
        </authorList>
    </citation>
    <scope>NUCLEOTIDE SEQUENCE [LARGE SCALE GENOMIC DNA]</scope>
    <source>
        <strain evidence="10">DSM 23976 / ICMP 18418 / T49</strain>
    </source>
</reference>
<dbReference type="Pfam" id="PF00266">
    <property type="entry name" value="Aminotran_5"/>
    <property type="match status" value="1"/>
</dbReference>
<dbReference type="SUPFAM" id="SSF53383">
    <property type="entry name" value="PLP-dependent transferases"/>
    <property type="match status" value="1"/>
</dbReference>
<accession>S0ESQ6</accession>
<dbReference type="EMBL" id="HF951689">
    <property type="protein sequence ID" value="CCW34299.1"/>
    <property type="molecule type" value="Genomic_DNA"/>
</dbReference>
<evidence type="ECO:0000256" key="3">
    <source>
        <dbReference type="ARBA" id="ARBA00022576"/>
    </source>
</evidence>
<dbReference type="HOGENOM" id="CLU_027686_0_0_0"/>
<dbReference type="Proteomes" id="UP000014227">
    <property type="component" value="Chromosome I"/>
</dbReference>
<dbReference type="OrthoDB" id="9766472at2"/>
<dbReference type="GO" id="GO:0004760">
    <property type="term" value="F:L-serine-pyruvate transaminase activity"/>
    <property type="evidence" value="ECO:0007669"/>
    <property type="project" value="UniProtKB-EC"/>
</dbReference>
<keyword evidence="5 7" id="KW-0663">Pyridoxal phosphate</keyword>
<dbReference type="eggNOG" id="COG0075">
    <property type="taxonomic scope" value="Bacteria"/>
</dbReference>
<dbReference type="EC" id="2.6.1.44" evidence="9"/>
<dbReference type="FunFam" id="3.40.640.10:FF:000027">
    <property type="entry name" value="Serine--pyruvate aminotransferase, mitochondrial"/>
    <property type="match status" value="1"/>
</dbReference>
<dbReference type="Gene3D" id="3.90.1150.10">
    <property type="entry name" value="Aspartate Aminotransferase, domain 1"/>
    <property type="match status" value="1"/>
</dbReference>
<evidence type="ECO:0000313" key="9">
    <source>
        <dbReference type="EMBL" id="CCW34299.1"/>
    </source>
</evidence>
<dbReference type="EC" id="2.6.1.51" evidence="9"/>
<feature type="binding site" evidence="6">
    <location>
        <position position="341"/>
    </location>
    <ligand>
        <name>substrate</name>
    </ligand>
</feature>
<dbReference type="EC" id="2.6.1.45" evidence="9"/>
<dbReference type="PATRIC" id="fig|1303518.3.peg.470"/>
<evidence type="ECO:0000256" key="7">
    <source>
        <dbReference type="PIRSR" id="PIRSR000524-50"/>
    </source>
</evidence>
<dbReference type="PIRSF" id="PIRSF000524">
    <property type="entry name" value="SPT"/>
    <property type="match status" value="1"/>
</dbReference>
<gene>
    <name evidence="9" type="ORF">CCALI_00465</name>
</gene>
<dbReference type="PANTHER" id="PTHR21152">
    <property type="entry name" value="AMINOTRANSFERASE CLASS V"/>
    <property type="match status" value="1"/>
</dbReference>
<dbReference type="GO" id="GO:0008453">
    <property type="term" value="F:alanine-glyoxylate transaminase activity"/>
    <property type="evidence" value="ECO:0007669"/>
    <property type="project" value="UniProtKB-EC"/>
</dbReference>